<gene>
    <name evidence="1" type="ORF">E7746_09540</name>
</gene>
<dbReference type="KEGG" id="mgod:E7746_09540"/>
<protein>
    <recommendedName>
        <fullName evidence="3">Thioredoxin domain-containing protein</fullName>
    </recommendedName>
</protein>
<dbReference type="AlphaFoldDB" id="A0A4P7VLI2"/>
<name>A0A4P7VLI2_9BACT</name>
<dbReference type="EMBL" id="CP039393">
    <property type="protein sequence ID" value="QCD36104.1"/>
    <property type="molecule type" value="Genomic_DNA"/>
</dbReference>
<reference evidence="1 2" key="1">
    <citation type="submission" date="2019-02" db="EMBL/GenBank/DDBJ databases">
        <title>Isolation and identification of novel species under the genus Muribaculum.</title>
        <authorList>
            <person name="Miyake S."/>
            <person name="Ding Y."/>
            <person name="Low A."/>
            <person name="Soh M."/>
            <person name="Seedorf H."/>
        </authorList>
    </citation>
    <scope>NUCLEOTIDE SEQUENCE [LARGE SCALE GENOMIC DNA]</scope>
    <source>
        <strain evidence="1 2">TLL-A4</strain>
    </source>
</reference>
<proteinExistence type="predicted"/>
<dbReference type="Proteomes" id="UP000297031">
    <property type="component" value="Chromosome"/>
</dbReference>
<evidence type="ECO:0000313" key="1">
    <source>
        <dbReference type="EMBL" id="QCD36104.1"/>
    </source>
</evidence>
<keyword evidence="2" id="KW-1185">Reference proteome</keyword>
<organism evidence="1 2">
    <name type="scientific">Muribaculum gordoncarteri</name>
    <dbReference type="NCBI Taxonomy" id="2530390"/>
    <lineage>
        <taxon>Bacteria</taxon>
        <taxon>Pseudomonadati</taxon>
        <taxon>Bacteroidota</taxon>
        <taxon>Bacteroidia</taxon>
        <taxon>Bacteroidales</taxon>
        <taxon>Muribaculaceae</taxon>
        <taxon>Muribaculum</taxon>
    </lineage>
</organism>
<evidence type="ECO:0008006" key="3">
    <source>
        <dbReference type="Google" id="ProtNLM"/>
    </source>
</evidence>
<sequence length="361" mass="40079">MKYQVLMSLQADVSYTVKLNSMNAPGDSLAPCDYLINWTLATPDGESTGFSAYYDGNAYNFRGDRLLEYHYEWDSIPFRPRGRSAAALPGVQRSAQFTTLLPQFIAEELQTIVTSPDYTYSFHTDTVVADRRCNALEAVMTMGGEVYKEITYAFDPVTSMPLYSEIENNPGALAEQTLISDYSYAADKAPCAEISEEGLREMYPEIFEKYRESNYAIENLPQQRLPAFSLPTTTGERYSRLLGDKFRTPTIIVLIDPASTFARATVNDIRKGVEALPYNADVIWAFVSNNADTIDEIIPQPLMGEHILMSAKSLARDCGVSSYPVSIIVGTDGVVNDVILGYNNDLTSVVIQKMALAAKSR</sequence>
<evidence type="ECO:0000313" key="2">
    <source>
        <dbReference type="Proteomes" id="UP000297031"/>
    </source>
</evidence>
<accession>A0A4P7VLI2</accession>